<organism evidence="9 10">
    <name type="scientific">[Myrmecia] bisecta</name>
    <dbReference type="NCBI Taxonomy" id="41462"/>
    <lineage>
        <taxon>Eukaryota</taxon>
        <taxon>Viridiplantae</taxon>
        <taxon>Chlorophyta</taxon>
        <taxon>core chlorophytes</taxon>
        <taxon>Trebouxiophyceae</taxon>
        <taxon>Trebouxiales</taxon>
        <taxon>Trebouxiaceae</taxon>
        <taxon>Myrmecia</taxon>
    </lineage>
</organism>
<dbReference type="GO" id="GO:0019755">
    <property type="term" value="P:one-carbon compound transport"/>
    <property type="evidence" value="ECO:0007669"/>
    <property type="project" value="UniProtKB-ARBA"/>
</dbReference>
<dbReference type="PROSITE" id="PS00221">
    <property type="entry name" value="MIP"/>
    <property type="match status" value="1"/>
</dbReference>
<dbReference type="AlphaFoldDB" id="A0AAW1R4Y6"/>
<dbReference type="PANTHER" id="PTHR45665">
    <property type="entry name" value="AQUAPORIN-8"/>
    <property type="match status" value="1"/>
</dbReference>
<dbReference type="GO" id="GO:0012505">
    <property type="term" value="C:endomembrane system"/>
    <property type="evidence" value="ECO:0007669"/>
    <property type="project" value="UniProtKB-SubCell"/>
</dbReference>
<feature type="transmembrane region" description="Helical" evidence="8">
    <location>
        <begin position="186"/>
        <end position="208"/>
    </location>
</feature>
<keyword evidence="6 8" id="KW-0472">Membrane</keyword>
<dbReference type="PRINTS" id="PR00783">
    <property type="entry name" value="MINTRINSICP"/>
</dbReference>
<dbReference type="InterPro" id="IPR000425">
    <property type="entry name" value="MIP"/>
</dbReference>
<dbReference type="SUPFAM" id="SSF81338">
    <property type="entry name" value="Aquaporin-like"/>
    <property type="match status" value="1"/>
</dbReference>
<keyword evidence="2 7" id="KW-0813">Transport</keyword>
<evidence type="ECO:0000256" key="7">
    <source>
        <dbReference type="RuleBase" id="RU000477"/>
    </source>
</evidence>
<dbReference type="GO" id="GO:0016020">
    <property type="term" value="C:membrane"/>
    <property type="evidence" value="ECO:0007669"/>
    <property type="project" value="InterPro"/>
</dbReference>
<evidence type="ECO:0008006" key="11">
    <source>
        <dbReference type="Google" id="ProtNLM"/>
    </source>
</evidence>
<sequence length="238" mass="24514">MGRALLAEFVGTVLFVFYSSLPTTSSFMIGAAYAALVFAVVHVSGGQLNPAVSIAAVFSGHMHFVTGGLYILAQLLGAVAGALLEVAMVPGVGLGHSGSSPGCFYKGGGVNGVELFLWEVVMTATFIIVLYGVAVALPGHGSLGPVALGFATYALSKAGRIYTGAAFNPARVLGPAFVFLCSWPVIWIYLLAQVLGAVAGAFIACILYETGLGYGRHAVHGEEGTRETLISDGIREPV</sequence>
<evidence type="ECO:0000256" key="6">
    <source>
        <dbReference type="ARBA" id="ARBA00023136"/>
    </source>
</evidence>
<evidence type="ECO:0000313" key="10">
    <source>
        <dbReference type="Proteomes" id="UP001489004"/>
    </source>
</evidence>
<comment type="subcellular location">
    <subcellularLocation>
        <location evidence="1">Endomembrane system</location>
        <topology evidence="1">Multi-pass membrane protein</topology>
    </subcellularLocation>
</comment>
<evidence type="ECO:0000256" key="4">
    <source>
        <dbReference type="ARBA" id="ARBA00022737"/>
    </source>
</evidence>
<evidence type="ECO:0000256" key="1">
    <source>
        <dbReference type="ARBA" id="ARBA00004127"/>
    </source>
</evidence>
<dbReference type="InterPro" id="IPR023271">
    <property type="entry name" value="Aquaporin-like"/>
</dbReference>
<comment type="similarity">
    <text evidence="7">Belongs to the MIP/aquaporin (TC 1.A.8) family.</text>
</comment>
<dbReference type="InterPro" id="IPR022357">
    <property type="entry name" value="MIP_CS"/>
</dbReference>
<comment type="caution">
    <text evidence="9">The sequence shown here is derived from an EMBL/GenBank/DDBJ whole genome shotgun (WGS) entry which is preliminary data.</text>
</comment>
<dbReference type="Proteomes" id="UP001489004">
    <property type="component" value="Unassembled WGS sequence"/>
</dbReference>
<feature type="transmembrane region" description="Helical" evidence="8">
    <location>
        <begin position="115"/>
        <end position="137"/>
    </location>
</feature>
<keyword evidence="10" id="KW-1185">Reference proteome</keyword>
<reference evidence="9 10" key="1">
    <citation type="journal article" date="2024" name="Nat. Commun.">
        <title>Phylogenomics reveals the evolutionary origins of lichenization in chlorophyte algae.</title>
        <authorList>
            <person name="Puginier C."/>
            <person name="Libourel C."/>
            <person name="Otte J."/>
            <person name="Skaloud P."/>
            <person name="Haon M."/>
            <person name="Grisel S."/>
            <person name="Petersen M."/>
            <person name="Berrin J.G."/>
            <person name="Delaux P.M."/>
            <person name="Dal Grande F."/>
            <person name="Keller J."/>
        </authorList>
    </citation>
    <scope>NUCLEOTIDE SEQUENCE [LARGE SCALE GENOMIC DNA]</scope>
    <source>
        <strain evidence="9 10">SAG 2043</strain>
    </source>
</reference>
<dbReference type="Pfam" id="PF00230">
    <property type="entry name" value="MIP"/>
    <property type="match status" value="1"/>
</dbReference>
<dbReference type="GO" id="GO:0015250">
    <property type="term" value="F:water channel activity"/>
    <property type="evidence" value="ECO:0007669"/>
    <property type="project" value="TreeGrafter"/>
</dbReference>
<accession>A0AAW1R4Y6</accession>
<proteinExistence type="inferred from homology"/>
<gene>
    <name evidence="9" type="ORF">WJX72_000944</name>
</gene>
<dbReference type="EMBL" id="JALJOR010000001">
    <property type="protein sequence ID" value="KAK9828595.1"/>
    <property type="molecule type" value="Genomic_DNA"/>
</dbReference>
<evidence type="ECO:0000256" key="5">
    <source>
        <dbReference type="ARBA" id="ARBA00022989"/>
    </source>
</evidence>
<protein>
    <recommendedName>
        <fullName evidence="11">Aquaporin</fullName>
    </recommendedName>
</protein>
<dbReference type="Gene3D" id="1.20.1080.10">
    <property type="entry name" value="Glycerol uptake facilitator protein"/>
    <property type="match status" value="1"/>
</dbReference>
<name>A0AAW1R4Y6_9CHLO</name>
<evidence type="ECO:0000256" key="8">
    <source>
        <dbReference type="SAM" id="Phobius"/>
    </source>
</evidence>
<evidence type="ECO:0000313" key="9">
    <source>
        <dbReference type="EMBL" id="KAK9828595.1"/>
    </source>
</evidence>
<keyword evidence="4" id="KW-0677">Repeat</keyword>
<evidence type="ECO:0000256" key="3">
    <source>
        <dbReference type="ARBA" id="ARBA00022692"/>
    </source>
</evidence>
<dbReference type="InterPro" id="IPR034294">
    <property type="entry name" value="Aquaporin_transptr"/>
</dbReference>
<evidence type="ECO:0000256" key="2">
    <source>
        <dbReference type="ARBA" id="ARBA00022448"/>
    </source>
</evidence>
<dbReference type="PANTHER" id="PTHR45665:SF9">
    <property type="entry name" value="AQUAPORIN-8"/>
    <property type="match status" value="1"/>
</dbReference>
<keyword evidence="5 8" id="KW-1133">Transmembrane helix</keyword>
<dbReference type="GO" id="GO:0005737">
    <property type="term" value="C:cytoplasm"/>
    <property type="evidence" value="ECO:0007669"/>
    <property type="project" value="UniProtKB-ARBA"/>
</dbReference>
<keyword evidence="3 7" id="KW-0812">Transmembrane</keyword>